<dbReference type="EMBL" id="NHON01000032">
    <property type="protein sequence ID" value="OWJ65774.1"/>
    <property type="molecule type" value="Genomic_DNA"/>
</dbReference>
<evidence type="ECO:0000313" key="3">
    <source>
        <dbReference type="Proteomes" id="UP000196655"/>
    </source>
</evidence>
<dbReference type="RefSeq" id="WP_088152404.1">
    <property type="nucleotide sequence ID" value="NZ_NHON01000032.1"/>
</dbReference>
<accession>A0A211ZKS5</accession>
<feature type="chain" id="PRO_5012035639" evidence="1">
    <location>
        <begin position="23"/>
        <end position="187"/>
    </location>
</feature>
<proteinExistence type="predicted"/>
<protein>
    <submittedName>
        <fullName evidence="2">Uncharacterized protein</fullName>
    </submittedName>
</protein>
<evidence type="ECO:0000313" key="2">
    <source>
        <dbReference type="EMBL" id="OWJ65774.1"/>
    </source>
</evidence>
<dbReference type="Proteomes" id="UP000196655">
    <property type="component" value="Unassembled WGS sequence"/>
</dbReference>
<dbReference type="OrthoDB" id="7276064at2"/>
<organism evidence="2 3">
    <name type="scientific">Inquilinus limosus</name>
    <dbReference type="NCBI Taxonomy" id="171674"/>
    <lineage>
        <taxon>Bacteria</taxon>
        <taxon>Pseudomonadati</taxon>
        <taxon>Pseudomonadota</taxon>
        <taxon>Alphaproteobacteria</taxon>
        <taxon>Rhodospirillales</taxon>
        <taxon>Rhodospirillaceae</taxon>
        <taxon>Inquilinus</taxon>
    </lineage>
</organism>
<dbReference type="AlphaFoldDB" id="A0A211ZKS5"/>
<feature type="signal peptide" evidence="1">
    <location>
        <begin position="1"/>
        <end position="22"/>
    </location>
</feature>
<keyword evidence="1" id="KW-0732">Signal</keyword>
<evidence type="ECO:0000256" key="1">
    <source>
        <dbReference type="SAM" id="SignalP"/>
    </source>
</evidence>
<gene>
    <name evidence="2" type="ORF">BWR60_17965</name>
</gene>
<comment type="caution">
    <text evidence="2">The sequence shown here is derived from an EMBL/GenBank/DDBJ whole genome shotgun (WGS) entry which is preliminary data.</text>
</comment>
<name>A0A211ZKS5_9PROT</name>
<sequence>MKYIIVPVLVALAGWAIRPALADDIHDALGQAESAYSSGDYGRAKKAADLAATLLGQLAAEQLAKALPTPLDGWTAEEASGDSSAAAMFGGGVQTERGYTNADGQQVRIQVMVDSPLVAQMAGLYANPAMAAMMGKLVKIGGQQAVVNEQGEIQMLVDSRVLVTVTGDAPAEAKQKYAEAVDLAKLK</sequence>
<keyword evidence="3" id="KW-1185">Reference proteome</keyword>
<reference evidence="3" key="1">
    <citation type="submission" date="2017-05" db="EMBL/GenBank/DDBJ databases">
        <authorList>
            <person name="Macchi M."/>
            <person name="Festa S."/>
            <person name="Coppotelli B.M."/>
            <person name="Morelli I.S."/>
        </authorList>
    </citation>
    <scope>NUCLEOTIDE SEQUENCE [LARGE SCALE GENOMIC DNA]</scope>
    <source>
        <strain evidence="3">I</strain>
    </source>
</reference>